<evidence type="ECO:0000256" key="1">
    <source>
        <dbReference type="ARBA" id="ARBA00022443"/>
    </source>
</evidence>
<sequence length="149" mass="16618">MSLASPRTPSSAIRPLPRLPSQRKGKVPPPLPSIPVSLNPMREGEPLTPTQSPVRTCSFTQVYGDTPGQLSPGIRRSNFKLPRLMVVTSVFEPAMKDELLIKLGETLTMLEEYEDEWCLVRRHDRVMGMIPCFCLSEPPKSTTSPQFSP</sequence>
<dbReference type="PROSITE" id="PS50002">
    <property type="entry name" value="SH3"/>
    <property type="match status" value="1"/>
</dbReference>
<feature type="compositionally biased region" description="Polar residues" evidence="3">
    <location>
        <begin position="1"/>
        <end position="11"/>
    </location>
</feature>
<evidence type="ECO:0000256" key="2">
    <source>
        <dbReference type="PROSITE-ProRule" id="PRU00192"/>
    </source>
</evidence>
<accession>F8P772</accession>
<dbReference type="KEGG" id="sla:SERLADRAFT_476291"/>
<dbReference type="RefSeq" id="XP_007322245.1">
    <property type="nucleotide sequence ID" value="XM_007322183.1"/>
</dbReference>
<gene>
    <name evidence="5" type="ORF">SERLADRAFT_476291</name>
</gene>
<dbReference type="Proteomes" id="UP000008064">
    <property type="component" value="Unassembled WGS sequence"/>
</dbReference>
<evidence type="ECO:0000259" key="4">
    <source>
        <dbReference type="PROSITE" id="PS50002"/>
    </source>
</evidence>
<reference evidence="5" key="1">
    <citation type="submission" date="2011-04" db="EMBL/GenBank/DDBJ databases">
        <title>Evolution of plant cell wall degrading machinery underlies the functional diversity of forest fungi.</title>
        <authorList>
            <consortium name="US DOE Joint Genome Institute (JGI-PGF)"/>
            <person name="Eastwood D.C."/>
            <person name="Floudas D."/>
            <person name="Binder M."/>
            <person name="Majcherczyk A."/>
            <person name="Schneider P."/>
            <person name="Aerts A."/>
            <person name="Asiegbu F.O."/>
            <person name="Baker S.E."/>
            <person name="Barry K."/>
            <person name="Bendiksby M."/>
            <person name="Blumentritt M."/>
            <person name="Coutinho P.M."/>
            <person name="Cullen D."/>
            <person name="Cullen D."/>
            <person name="Gathman A."/>
            <person name="Goodell B."/>
            <person name="Henrissat B."/>
            <person name="Ihrmark K."/>
            <person name="Kauserud H."/>
            <person name="Kohler A."/>
            <person name="LaButti K."/>
            <person name="Lapidus A."/>
            <person name="Lavin J.L."/>
            <person name="Lee Y.-H."/>
            <person name="Lindquist E."/>
            <person name="Lilly W."/>
            <person name="Lucas S."/>
            <person name="Morin E."/>
            <person name="Murat C."/>
            <person name="Oguiza J.A."/>
            <person name="Park J."/>
            <person name="Pisabarro A.G."/>
            <person name="Riley R."/>
            <person name="Rosling A."/>
            <person name="Salamov A."/>
            <person name="Schmidt O."/>
            <person name="Schmutz J."/>
            <person name="Skrede I."/>
            <person name="Stenlid J."/>
            <person name="Wiebenga A."/>
            <person name="Xie X."/>
            <person name="Kues U."/>
            <person name="Hibbett D.S."/>
            <person name="Hoffmeister D."/>
            <person name="Hogberg N."/>
            <person name="Martin F."/>
            <person name="Grigoriev I.V."/>
            <person name="Watkinson S.C."/>
        </authorList>
    </citation>
    <scope>NUCLEOTIDE SEQUENCE</scope>
    <source>
        <strain evidence="5">S7.9</strain>
    </source>
</reference>
<evidence type="ECO:0000313" key="5">
    <source>
        <dbReference type="EMBL" id="EGO21288.1"/>
    </source>
</evidence>
<organism>
    <name type="scientific">Serpula lacrymans var. lacrymans (strain S7.9)</name>
    <name type="common">Dry rot fungus</name>
    <dbReference type="NCBI Taxonomy" id="578457"/>
    <lineage>
        <taxon>Eukaryota</taxon>
        <taxon>Fungi</taxon>
        <taxon>Dikarya</taxon>
        <taxon>Basidiomycota</taxon>
        <taxon>Agaricomycotina</taxon>
        <taxon>Agaricomycetes</taxon>
        <taxon>Agaricomycetidae</taxon>
        <taxon>Boletales</taxon>
        <taxon>Coniophorineae</taxon>
        <taxon>Serpulaceae</taxon>
        <taxon>Serpula</taxon>
    </lineage>
</organism>
<dbReference type="Gene3D" id="2.30.30.40">
    <property type="entry name" value="SH3 Domains"/>
    <property type="match status" value="1"/>
</dbReference>
<dbReference type="Pfam" id="PF00018">
    <property type="entry name" value="SH3_1"/>
    <property type="match status" value="1"/>
</dbReference>
<dbReference type="InterPro" id="IPR001452">
    <property type="entry name" value="SH3_domain"/>
</dbReference>
<evidence type="ECO:0000256" key="3">
    <source>
        <dbReference type="SAM" id="MobiDB-lite"/>
    </source>
</evidence>
<feature type="domain" description="SH3" evidence="4">
    <location>
        <begin position="80"/>
        <end position="140"/>
    </location>
</feature>
<dbReference type="HOGENOM" id="CLU_1750787_0_0_1"/>
<protein>
    <recommendedName>
        <fullName evidence="4">SH3 domain-containing protein</fullName>
    </recommendedName>
</protein>
<dbReference type="InterPro" id="IPR035521">
    <property type="entry name" value="Fus1_SH3"/>
</dbReference>
<dbReference type="SUPFAM" id="SSF50044">
    <property type="entry name" value="SH3-domain"/>
    <property type="match status" value="1"/>
</dbReference>
<proteinExistence type="predicted"/>
<name>F8P772_SERL9</name>
<dbReference type="CDD" id="cd11854">
    <property type="entry name" value="SH3_Fus1p"/>
    <property type="match status" value="1"/>
</dbReference>
<dbReference type="OrthoDB" id="5340910at2759"/>
<dbReference type="AlphaFoldDB" id="F8P772"/>
<feature type="region of interest" description="Disordered" evidence="3">
    <location>
        <begin position="1"/>
        <end position="53"/>
    </location>
</feature>
<dbReference type="EMBL" id="GL945439">
    <property type="protein sequence ID" value="EGO21288.1"/>
    <property type="molecule type" value="Genomic_DNA"/>
</dbReference>
<dbReference type="GeneID" id="18820783"/>
<dbReference type="InterPro" id="IPR036028">
    <property type="entry name" value="SH3-like_dom_sf"/>
</dbReference>
<keyword evidence="1 2" id="KW-0728">SH3 domain</keyword>